<keyword evidence="1" id="KW-0175">Coiled coil</keyword>
<feature type="region of interest" description="Disordered" evidence="2">
    <location>
        <begin position="19"/>
        <end position="59"/>
    </location>
</feature>
<name>A0A0J7KNF6_LASNI</name>
<evidence type="ECO:0000313" key="4">
    <source>
        <dbReference type="Proteomes" id="UP000036403"/>
    </source>
</evidence>
<keyword evidence="4" id="KW-1185">Reference proteome</keyword>
<evidence type="ECO:0000256" key="2">
    <source>
        <dbReference type="SAM" id="MobiDB-lite"/>
    </source>
</evidence>
<evidence type="ECO:0000313" key="3">
    <source>
        <dbReference type="EMBL" id="KMQ91847.1"/>
    </source>
</evidence>
<dbReference type="OrthoDB" id="10660065at2759"/>
<proteinExistence type="predicted"/>
<evidence type="ECO:0000256" key="1">
    <source>
        <dbReference type="SAM" id="Coils"/>
    </source>
</evidence>
<reference evidence="3 4" key="1">
    <citation type="submission" date="2015-04" db="EMBL/GenBank/DDBJ databases">
        <title>Lasius niger genome sequencing.</title>
        <authorList>
            <person name="Konorov E.A."/>
            <person name="Nikitin M.A."/>
            <person name="Kirill M.V."/>
            <person name="Chang P."/>
        </authorList>
    </citation>
    <scope>NUCLEOTIDE SEQUENCE [LARGE SCALE GENOMIC DNA]</scope>
    <source>
        <tissue evidence="3">Whole</tissue>
    </source>
</reference>
<dbReference type="Proteomes" id="UP000036403">
    <property type="component" value="Unassembled WGS sequence"/>
</dbReference>
<dbReference type="PaxDb" id="67767-A0A0J7KNF6"/>
<dbReference type="EMBL" id="LBMM01005057">
    <property type="protein sequence ID" value="KMQ91847.1"/>
    <property type="molecule type" value="Genomic_DNA"/>
</dbReference>
<gene>
    <name evidence="3" type="ORF">RF55_8240</name>
</gene>
<organism evidence="3 4">
    <name type="scientific">Lasius niger</name>
    <name type="common">Black garden ant</name>
    <dbReference type="NCBI Taxonomy" id="67767"/>
    <lineage>
        <taxon>Eukaryota</taxon>
        <taxon>Metazoa</taxon>
        <taxon>Ecdysozoa</taxon>
        <taxon>Arthropoda</taxon>
        <taxon>Hexapoda</taxon>
        <taxon>Insecta</taxon>
        <taxon>Pterygota</taxon>
        <taxon>Neoptera</taxon>
        <taxon>Endopterygota</taxon>
        <taxon>Hymenoptera</taxon>
        <taxon>Apocrita</taxon>
        <taxon>Aculeata</taxon>
        <taxon>Formicoidea</taxon>
        <taxon>Formicidae</taxon>
        <taxon>Formicinae</taxon>
        <taxon>Lasius</taxon>
        <taxon>Lasius</taxon>
    </lineage>
</organism>
<dbReference type="AlphaFoldDB" id="A0A0J7KNF6"/>
<feature type="coiled-coil region" evidence="1">
    <location>
        <begin position="67"/>
        <end position="153"/>
    </location>
</feature>
<accession>A0A0J7KNF6</accession>
<comment type="caution">
    <text evidence="3">The sequence shown here is derived from an EMBL/GenBank/DDBJ whole genome shotgun (WGS) entry which is preliminary data.</text>
</comment>
<sequence>MENEERRVFQPLKRLNRSPTRELEKRIKDDVESAAEERKGSREDIYCMQGEERGKERGEDRDLWKKIKILEGRIKRQDREVEDMRRKMERMKLREDWKKERREWKEKIEKLEGRMEVDKEEGKNDKGRQGRERVKMENRVRGMERKLERKERKERLKNVVMRGVKTWKGDLKWGVEQVLTEIGAEVRVQELRKLRTGKEELKDMVKLGSEEERKEVLRKRRGLKGKKI</sequence>
<protein>
    <submittedName>
        <fullName evidence="3">Uncharacterized protein</fullName>
    </submittedName>
</protein>